<protein>
    <recommendedName>
        <fullName evidence="5">Heteromeric transposase endonuclease subunit TnsA</fullName>
    </recommendedName>
</protein>
<evidence type="ECO:0000259" key="2">
    <source>
        <dbReference type="Pfam" id="PF08722"/>
    </source>
</evidence>
<comment type="caution">
    <text evidence="3">The sequence shown here is derived from an EMBL/GenBank/DDBJ whole genome shotgun (WGS) entry which is preliminary data.</text>
</comment>
<name>A0A363D2E9_9BACT</name>
<keyword evidence="4" id="KW-1185">Reference proteome</keyword>
<reference evidence="3 4" key="1">
    <citation type="submission" date="2017-02" db="EMBL/GenBank/DDBJ databases">
        <title>Arcobacter caeni sp. nov, a new Arcobacter species isolated from reclaimed water.</title>
        <authorList>
            <person name="Figueras M.J."/>
            <person name="Perez-Cataluna A."/>
            <person name="Salas-Masso N."/>
        </authorList>
    </citation>
    <scope>NUCLEOTIDE SEQUENCE [LARGE SCALE GENOMIC DNA]</scope>
    <source>
        <strain evidence="3 4">RW17-10</strain>
    </source>
</reference>
<dbReference type="OrthoDB" id="881413at2"/>
<dbReference type="AlphaFoldDB" id="A0A363D2E9"/>
<dbReference type="GO" id="GO:0003676">
    <property type="term" value="F:nucleic acid binding"/>
    <property type="evidence" value="ECO:0007669"/>
    <property type="project" value="InterPro"/>
</dbReference>
<dbReference type="Pfam" id="PF08721">
    <property type="entry name" value="Tn7_Tnp_TnsA_C"/>
    <property type="match status" value="1"/>
</dbReference>
<dbReference type="InterPro" id="IPR014832">
    <property type="entry name" value="TnsA_C"/>
</dbReference>
<dbReference type="InterPro" id="IPR011856">
    <property type="entry name" value="tRNA_endonuc-like_dom_sf"/>
</dbReference>
<dbReference type="EMBL" id="MUXE01000004">
    <property type="protein sequence ID" value="PUE65494.1"/>
    <property type="molecule type" value="Genomic_DNA"/>
</dbReference>
<dbReference type="Proteomes" id="UP000251135">
    <property type="component" value="Unassembled WGS sequence"/>
</dbReference>
<evidence type="ECO:0008006" key="5">
    <source>
        <dbReference type="Google" id="ProtNLM"/>
    </source>
</evidence>
<evidence type="ECO:0000313" key="3">
    <source>
        <dbReference type="EMBL" id="PUE65494.1"/>
    </source>
</evidence>
<gene>
    <name evidence="3" type="ORF">B0174_04010</name>
</gene>
<evidence type="ECO:0000313" key="4">
    <source>
        <dbReference type="Proteomes" id="UP000251135"/>
    </source>
</evidence>
<organism evidence="3 4">
    <name type="scientific">Arcobacter caeni</name>
    <dbReference type="NCBI Taxonomy" id="1912877"/>
    <lineage>
        <taxon>Bacteria</taxon>
        <taxon>Pseudomonadati</taxon>
        <taxon>Campylobacterota</taxon>
        <taxon>Epsilonproteobacteria</taxon>
        <taxon>Campylobacterales</taxon>
        <taxon>Arcobacteraceae</taxon>
        <taxon>Arcobacter</taxon>
    </lineage>
</organism>
<dbReference type="Gene3D" id="3.40.1350.10">
    <property type="match status" value="1"/>
</dbReference>
<evidence type="ECO:0000259" key="1">
    <source>
        <dbReference type="Pfam" id="PF08721"/>
    </source>
</evidence>
<feature type="domain" description="TnsA endonuclease C-terminal" evidence="1">
    <location>
        <begin position="137"/>
        <end position="209"/>
    </location>
</feature>
<accession>A0A363D2E9</accession>
<dbReference type="RefSeq" id="WP_108558369.1">
    <property type="nucleotide sequence ID" value="NZ_MUXE01000004.1"/>
</dbReference>
<dbReference type="Pfam" id="PF08722">
    <property type="entry name" value="Tn7_TnsA-like_N"/>
    <property type="match status" value="1"/>
</dbReference>
<proteinExistence type="predicted"/>
<dbReference type="InterPro" id="IPR014833">
    <property type="entry name" value="TnsA_N"/>
</dbReference>
<feature type="domain" description="TnsA endonuclease N-terminal" evidence="2">
    <location>
        <begin position="46"/>
        <end position="134"/>
    </location>
</feature>
<sequence length="231" mass="27852">MKILMNNRKIGYTYGTISGHYPFRKDASVAYESPLERDFLIMLEFNDSVSEVIGQPLTFQYKNENGRTVPYTPDFLVYFNEPDTALMRLKRKPLLIEVKTKEDLDNKFSEYKFRFKLAIKYAQENDLIFKIYDERKIRTRYFKNIMFLKRYQKLNFDNEETSQILSYLYTAGNNSIEYILEYFCVTREQKGLMLSQIYHLLYHKKVLCNFNKPINMKTQIWLNEIDEEENL</sequence>